<accession>A0ABN9T6T7</accession>
<proteinExistence type="predicted"/>
<feature type="compositionally biased region" description="Polar residues" evidence="1">
    <location>
        <begin position="63"/>
        <end position="72"/>
    </location>
</feature>
<dbReference type="Proteomes" id="UP001189429">
    <property type="component" value="Unassembled WGS sequence"/>
</dbReference>
<comment type="caution">
    <text evidence="2">The sequence shown here is derived from an EMBL/GenBank/DDBJ whole genome shotgun (WGS) entry which is preliminary data.</text>
</comment>
<sequence>ALTEPPTIMITGYMGNGRGNSILVAATEGEMTPTQEQRDVEMEVNGASFTLPIEDTTREHDTTQAPTASPTGSLRMALMTDAIVDHVGGCDSVYYDTCGGNE</sequence>
<evidence type="ECO:0000313" key="2">
    <source>
        <dbReference type="EMBL" id="CAK0840800.1"/>
    </source>
</evidence>
<evidence type="ECO:0000256" key="1">
    <source>
        <dbReference type="SAM" id="MobiDB-lite"/>
    </source>
</evidence>
<feature type="region of interest" description="Disordered" evidence="1">
    <location>
        <begin position="51"/>
        <end position="73"/>
    </location>
</feature>
<organism evidence="2 3">
    <name type="scientific">Prorocentrum cordatum</name>
    <dbReference type="NCBI Taxonomy" id="2364126"/>
    <lineage>
        <taxon>Eukaryota</taxon>
        <taxon>Sar</taxon>
        <taxon>Alveolata</taxon>
        <taxon>Dinophyceae</taxon>
        <taxon>Prorocentrales</taxon>
        <taxon>Prorocentraceae</taxon>
        <taxon>Prorocentrum</taxon>
    </lineage>
</organism>
<feature type="non-terminal residue" evidence="2">
    <location>
        <position position="1"/>
    </location>
</feature>
<reference evidence="2" key="1">
    <citation type="submission" date="2023-10" db="EMBL/GenBank/DDBJ databases">
        <authorList>
            <person name="Chen Y."/>
            <person name="Shah S."/>
            <person name="Dougan E. K."/>
            <person name="Thang M."/>
            <person name="Chan C."/>
        </authorList>
    </citation>
    <scope>NUCLEOTIDE SEQUENCE [LARGE SCALE GENOMIC DNA]</scope>
</reference>
<dbReference type="EMBL" id="CAUYUJ010014401">
    <property type="protein sequence ID" value="CAK0840800.1"/>
    <property type="molecule type" value="Genomic_DNA"/>
</dbReference>
<evidence type="ECO:0000313" key="3">
    <source>
        <dbReference type="Proteomes" id="UP001189429"/>
    </source>
</evidence>
<gene>
    <name evidence="2" type="ORF">PCOR1329_LOCUS36146</name>
</gene>
<keyword evidence="3" id="KW-1185">Reference proteome</keyword>
<name>A0ABN9T6T7_9DINO</name>
<protein>
    <submittedName>
        <fullName evidence="2">Uncharacterized protein</fullName>
    </submittedName>
</protein>